<reference evidence="3" key="1">
    <citation type="journal article" date="2009" name="BMC Genomics">
        <title>The complete genome sequence of Staphylothermus marinus reveals differences in sulfur metabolism among heterotrophic Crenarchaeota.</title>
        <authorList>
            <person name="Anderson I.J."/>
            <person name="Dharmarajan L."/>
            <person name="Rodriguez J."/>
            <person name="Hooper S."/>
            <person name="Porat I."/>
            <person name="Ulrich L.E."/>
            <person name="Elkins J.G."/>
            <person name="Mavromatis K."/>
            <person name="Sun H."/>
            <person name="Land M."/>
            <person name="Lapidus A."/>
            <person name="Lucas S."/>
            <person name="Barry K."/>
            <person name="Huber H."/>
            <person name="Zhulin I.B."/>
            <person name="Whitman W.B."/>
            <person name="Mukhopadhyay B."/>
            <person name="Woese C."/>
            <person name="Bristow J."/>
            <person name="Kyrpides N."/>
        </authorList>
    </citation>
    <scope>NUCLEOTIDE SEQUENCE [LARGE SCALE GENOMIC DNA]</scope>
    <source>
        <strain evidence="3">ATCC 43588 / DSM 3639 / JCM 9404 / F1</strain>
    </source>
</reference>
<dbReference type="KEGG" id="smr:Smar_1189"/>
<evidence type="ECO:0000313" key="2">
    <source>
        <dbReference type="EMBL" id="ABN70284.1"/>
    </source>
</evidence>
<dbReference type="HOGENOM" id="CLU_1100992_0_0_2"/>
<protein>
    <submittedName>
        <fullName evidence="2">Uncharacterized protein</fullName>
    </submittedName>
</protein>
<sequence length="252" mass="28406">MYNKALYSALMIIGIIFYVLGALYVYQLASIVLNNTVPLLEAISSTRMGFQVEYINVTQENNESIRVSVKVLVNITWNKTAPIKGPNYEVVWKNKTVGKINIESMNKPLVNKVLTIKFLVNKNDLSERLYLSVMMDTGIGKIKITQPAVNVSSLLSQTKLLIEKIQVEKYQGKDYLVFNVSSPRDVVKAPVKIILMDQDGRVLMDKVYEDFYVSPNNKYTVSLDITGIDPGSIRYIEFSVYGIRIALFTLGG</sequence>
<evidence type="ECO:0000313" key="3">
    <source>
        <dbReference type="Proteomes" id="UP000000254"/>
    </source>
</evidence>
<organism evidence="2 3">
    <name type="scientific">Staphylothermus marinus (strain ATCC 43588 / DSM 3639 / JCM 9404 / F1)</name>
    <dbReference type="NCBI Taxonomy" id="399550"/>
    <lineage>
        <taxon>Archaea</taxon>
        <taxon>Thermoproteota</taxon>
        <taxon>Thermoprotei</taxon>
        <taxon>Desulfurococcales</taxon>
        <taxon>Desulfurococcaceae</taxon>
        <taxon>Staphylothermus</taxon>
    </lineage>
</organism>
<feature type="transmembrane region" description="Helical" evidence="1">
    <location>
        <begin position="6"/>
        <end position="26"/>
    </location>
</feature>
<keyword evidence="3" id="KW-1185">Reference proteome</keyword>
<keyword evidence="1" id="KW-0472">Membrane</keyword>
<reference evidence="2 3" key="2">
    <citation type="journal article" date="2009" name="Stand. Genomic Sci.">
        <title>Complete genome sequence of Staphylothermus marinus Stetter and Fiala 1986 type strain F1.</title>
        <authorList>
            <person name="Anderson I.J."/>
            <person name="Sun H."/>
            <person name="Lapidus A."/>
            <person name="Copeland A."/>
            <person name="Glavina Del Rio T."/>
            <person name="Tice H."/>
            <person name="Dalin E."/>
            <person name="Lucas S."/>
            <person name="Barry K."/>
            <person name="Land M."/>
            <person name="Richardson P."/>
            <person name="Huber H."/>
            <person name="Kyrpides N.C."/>
        </authorList>
    </citation>
    <scope>NUCLEOTIDE SEQUENCE [LARGE SCALE GENOMIC DNA]</scope>
    <source>
        <strain evidence="3">ATCC 43588 / DSM 3639 / JCM 9404 / F1</strain>
    </source>
</reference>
<dbReference type="AlphaFoldDB" id="A3DNS4"/>
<evidence type="ECO:0000256" key="1">
    <source>
        <dbReference type="SAM" id="Phobius"/>
    </source>
</evidence>
<dbReference type="OrthoDB" id="373823at2157"/>
<accession>A3DNS4</accession>
<dbReference type="eggNOG" id="arCOG12433">
    <property type="taxonomic scope" value="Archaea"/>
</dbReference>
<keyword evidence="1" id="KW-0812">Transmembrane</keyword>
<dbReference type="Proteomes" id="UP000000254">
    <property type="component" value="Chromosome"/>
</dbReference>
<dbReference type="EMBL" id="CP000575">
    <property type="protein sequence ID" value="ABN70284.1"/>
    <property type="molecule type" value="Genomic_DNA"/>
</dbReference>
<dbReference type="STRING" id="399550.Smar_1189"/>
<gene>
    <name evidence="2" type="ordered locus">Smar_1189</name>
</gene>
<keyword evidence="1" id="KW-1133">Transmembrane helix</keyword>
<proteinExistence type="predicted"/>
<name>A3DNS4_STAMF</name>